<accession>A0ABN2XX96</accession>
<gene>
    <name evidence="2" type="ORF">GCM10009843_07860</name>
</gene>
<proteinExistence type="predicted"/>
<dbReference type="EMBL" id="BAAAQQ010000002">
    <property type="protein sequence ID" value="GAA2117148.1"/>
    <property type="molecule type" value="Genomic_DNA"/>
</dbReference>
<protein>
    <submittedName>
        <fullName evidence="2">Uncharacterized protein</fullName>
    </submittedName>
</protein>
<keyword evidence="3" id="KW-1185">Reference proteome</keyword>
<comment type="caution">
    <text evidence="2">The sequence shown here is derived from an EMBL/GenBank/DDBJ whole genome shotgun (WGS) entry which is preliminary data.</text>
</comment>
<reference evidence="2 3" key="1">
    <citation type="journal article" date="2019" name="Int. J. Syst. Evol. Microbiol.">
        <title>The Global Catalogue of Microorganisms (GCM) 10K type strain sequencing project: providing services to taxonomists for standard genome sequencing and annotation.</title>
        <authorList>
            <consortium name="The Broad Institute Genomics Platform"/>
            <consortium name="The Broad Institute Genome Sequencing Center for Infectious Disease"/>
            <person name="Wu L."/>
            <person name="Ma J."/>
        </authorList>
    </citation>
    <scope>NUCLEOTIDE SEQUENCE [LARGE SCALE GENOMIC DNA]</scope>
    <source>
        <strain evidence="2 3">JCM 16021</strain>
    </source>
</reference>
<feature type="region of interest" description="Disordered" evidence="1">
    <location>
        <begin position="1"/>
        <end position="28"/>
    </location>
</feature>
<evidence type="ECO:0000256" key="1">
    <source>
        <dbReference type="SAM" id="MobiDB-lite"/>
    </source>
</evidence>
<name>A0ABN2XX96_9ACTN</name>
<evidence type="ECO:0000313" key="2">
    <source>
        <dbReference type="EMBL" id="GAA2117148.1"/>
    </source>
</evidence>
<evidence type="ECO:0000313" key="3">
    <source>
        <dbReference type="Proteomes" id="UP001500575"/>
    </source>
</evidence>
<dbReference type="Proteomes" id="UP001500575">
    <property type="component" value="Unassembled WGS sequence"/>
</dbReference>
<sequence>MHLHALADDGADDGIETGTVAASGEDSDAHAVHSLGSIKRVRTTLARRGRDGYPELYRLTRRSRLTWTRARSQPRDW</sequence>
<organism evidence="2 3">
    <name type="scientific">Nocardioides bigeumensis</name>
    <dbReference type="NCBI Taxonomy" id="433657"/>
    <lineage>
        <taxon>Bacteria</taxon>
        <taxon>Bacillati</taxon>
        <taxon>Actinomycetota</taxon>
        <taxon>Actinomycetes</taxon>
        <taxon>Propionibacteriales</taxon>
        <taxon>Nocardioidaceae</taxon>
        <taxon>Nocardioides</taxon>
    </lineage>
</organism>